<evidence type="ECO:0000313" key="2">
    <source>
        <dbReference type="Proteomes" id="UP000030661"/>
    </source>
</evidence>
<dbReference type="EMBL" id="DF820464">
    <property type="protein sequence ID" value="GAK56427.1"/>
    <property type="molecule type" value="Genomic_DNA"/>
</dbReference>
<evidence type="ECO:0000313" key="1">
    <source>
        <dbReference type="EMBL" id="GAK56427.1"/>
    </source>
</evidence>
<dbReference type="InterPro" id="IPR037914">
    <property type="entry name" value="SpoVT-AbrB_sf"/>
</dbReference>
<organism evidence="1">
    <name type="scientific">Vecturithrix granuli</name>
    <dbReference type="NCBI Taxonomy" id="1499967"/>
    <lineage>
        <taxon>Bacteria</taxon>
        <taxon>Candidatus Moduliflexota</taxon>
        <taxon>Candidatus Vecturitrichia</taxon>
        <taxon>Candidatus Vecturitrichales</taxon>
        <taxon>Candidatus Vecturitrichaceae</taxon>
        <taxon>Candidatus Vecturithrix</taxon>
    </lineage>
</organism>
<name>A0A081BVS2_VECG1</name>
<keyword evidence="2" id="KW-1185">Reference proteome</keyword>
<dbReference type="SUPFAM" id="SSF89447">
    <property type="entry name" value="AbrB/MazE/MraZ-like"/>
    <property type="match status" value="1"/>
</dbReference>
<reference evidence="1" key="1">
    <citation type="journal article" date="2015" name="PeerJ">
        <title>First genomic representation of candidate bacterial phylum KSB3 points to enhanced environmental sensing as a trigger of wastewater bulking.</title>
        <authorList>
            <person name="Sekiguchi Y."/>
            <person name="Ohashi A."/>
            <person name="Parks D.H."/>
            <person name="Yamauchi T."/>
            <person name="Tyson G.W."/>
            <person name="Hugenholtz P."/>
        </authorList>
    </citation>
    <scope>NUCLEOTIDE SEQUENCE [LARGE SCALE GENOMIC DNA]</scope>
</reference>
<dbReference type="STRING" id="1499967.U27_03389"/>
<sequence length="72" mass="8298">MTLLVKSTHNNIISLPAWLMSQLHLHEGEEVKTSIEGDALRFTPLEQFLALRGVLRDDESFEQAMIYLDQAW</sequence>
<accession>A0A081BVS2</accession>
<dbReference type="Proteomes" id="UP000030661">
    <property type="component" value="Unassembled WGS sequence"/>
</dbReference>
<evidence type="ECO:0008006" key="3">
    <source>
        <dbReference type="Google" id="ProtNLM"/>
    </source>
</evidence>
<gene>
    <name evidence="1" type="ORF">U27_03389</name>
</gene>
<protein>
    <recommendedName>
        <fullName evidence="3">SpoVT-AbrB domain-containing protein</fullName>
    </recommendedName>
</protein>
<dbReference type="HOGENOM" id="CLU_2714141_0_0_0"/>
<proteinExistence type="predicted"/>
<dbReference type="AlphaFoldDB" id="A0A081BVS2"/>